<dbReference type="EMBL" id="CP127363">
    <property type="protein sequence ID" value="WIY49404.1"/>
    <property type="molecule type" value="Genomic_DNA"/>
</dbReference>
<reference evidence="1 2" key="1">
    <citation type="submission" date="2023-06" db="EMBL/GenBank/DDBJ databases">
        <authorList>
            <person name="Ham H."/>
            <person name="Park D.S."/>
        </authorList>
    </citation>
    <scope>NUCLEOTIDE SEQUENCE [LARGE SCALE GENOMIC DNA]</scope>
    <source>
        <strain evidence="1 2">KACC 17005</strain>
    </source>
</reference>
<gene>
    <name evidence="1" type="ORF">QRO08_02200</name>
</gene>
<sequence>MHTTAVIVQSNYLPWKGYFDLMRQADVFVLYDDVQYTRRDWRNRNVIKTPQGLHWLTVPVQSKGQYHQDIDKITVSSSRWIEKHWNTIAMSYGKSPGFSEYGPAVRSMMHACADHTLLSEINGRLIRGVAELLGIRTPIVQSSAYGKVSGKTENLIHLCKAVGATRYLSGPAARSYLDAGLFSHAGIELSYMDYSGYPEYGQPHGPFTHFVSIVDLLMSTGEKAASYLIQQESSRVS</sequence>
<evidence type="ECO:0000313" key="1">
    <source>
        <dbReference type="EMBL" id="WIY49404.1"/>
    </source>
</evidence>
<dbReference type="Pfam" id="PF08889">
    <property type="entry name" value="WbqC"/>
    <property type="match status" value="1"/>
</dbReference>
<organism evidence="1 2">
    <name type="scientific">Paracidovorax citrulli</name>
    <name type="common">Acidovorax citrulli</name>
    <dbReference type="NCBI Taxonomy" id="80869"/>
    <lineage>
        <taxon>Bacteria</taxon>
        <taxon>Pseudomonadati</taxon>
        <taxon>Pseudomonadota</taxon>
        <taxon>Betaproteobacteria</taxon>
        <taxon>Burkholderiales</taxon>
        <taxon>Comamonadaceae</taxon>
        <taxon>Paracidovorax</taxon>
    </lineage>
</organism>
<dbReference type="RefSeq" id="WP_011797413.1">
    <property type="nucleotide sequence ID" value="NZ_CP023687.1"/>
</dbReference>
<accession>A0ABY9ARF6</accession>
<evidence type="ECO:0000313" key="2">
    <source>
        <dbReference type="Proteomes" id="UP001242732"/>
    </source>
</evidence>
<protein>
    <submittedName>
        <fullName evidence="1">WbqC family protein</fullName>
    </submittedName>
</protein>
<dbReference type="Proteomes" id="UP001242732">
    <property type="component" value="Chromosome"/>
</dbReference>
<proteinExistence type="predicted"/>
<name>A0ABY9ARF6_PARCI</name>
<dbReference type="GeneID" id="79789381"/>
<dbReference type="InterPro" id="IPR014985">
    <property type="entry name" value="WbqC"/>
</dbReference>
<keyword evidence="2" id="KW-1185">Reference proteome</keyword>